<name>A0ACC0B8P0_CATRO</name>
<gene>
    <name evidence="1" type="ORF">M9H77_18888</name>
</gene>
<evidence type="ECO:0000313" key="1">
    <source>
        <dbReference type="EMBL" id="KAI5669035.1"/>
    </source>
</evidence>
<sequence length="351" mass="40617">MKIGCFFKEHDVALFALLETKLDDGRIFDVMRWKFNKWKVMHNFDEHEVQCTGVHDQVIHSHVTCLVSSKSFYVSFDSLYTFGMDGLQPWIVLGDFNSILEGEDWISCAQPTAYEAKDFLNCCVDLGLTDIQYTGARQKFSHIVERARVAREELKKQQILLHDNPTDSPLLKSVKKLQFQAANLIEAERKFCIQKTKVDFLLNGDKGTKLFHSLIKRNLKRNFIASLTKKDGTPTASKNEVHQEFLQFYMSFHGSEDAAVQLLESWCKEGRFDASMAYNFFKPSTQLAVLERFPTKDKLEFLGAESTSYFCKQHEETMQHIFFSCRFSIEVWNAVKMWTGLRRSMTTIKAA</sequence>
<protein>
    <submittedName>
        <fullName evidence="1">Uncharacterized protein</fullName>
    </submittedName>
</protein>
<reference evidence="2" key="1">
    <citation type="journal article" date="2023" name="Nat. Plants">
        <title>Single-cell RNA sequencing provides a high-resolution roadmap for understanding the multicellular compartmentation of specialized metabolism.</title>
        <authorList>
            <person name="Sun S."/>
            <person name="Shen X."/>
            <person name="Li Y."/>
            <person name="Li Y."/>
            <person name="Wang S."/>
            <person name="Li R."/>
            <person name="Zhang H."/>
            <person name="Shen G."/>
            <person name="Guo B."/>
            <person name="Wei J."/>
            <person name="Xu J."/>
            <person name="St-Pierre B."/>
            <person name="Chen S."/>
            <person name="Sun C."/>
        </authorList>
    </citation>
    <scope>NUCLEOTIDE SEQUENCE [LARGE SCALE GENOMIC DNA]</scope>
</reference>
<accession>A0ACC0B8P0</accession>
<organism evidence="1 2">
    <name type="scientific">Catharanthus roseus</name>
    <name type="common">Madagascar periwinkle</name>
    <name type="synonym">Vinca rosea</name>
    <dbReference type="NCBI Taxonomy" id="4058"/>
    <lineage>
        <taxon>Eukaryota</taxon>
        <taxon>Viridiplantae</taxon>
        <taxon>Streptophyta</taxon>
        <taxon>Embryophyta</taxon>
        <taxon>Tracheophyta</taxon>
        <taxon>Spermatophyta</taxon>
        <taxon>Magnoliopsida</taxon>
        <taxon>eudicotyledons</taxon>
        <taxon>Gunneridae</taxon>
        <taxon>Pentapetalae</taxon>
        <taxon>asterids</taxon>
        <taxon>lamiids</taxon>
        <taxon>Gentianales</taxon>
        <taxon>Apocynaceae</taxon>
        <taxon>Rauvolfioideae</taxon>
        <taxon>Vinceae</taxon>
        <taxon>Catharanthinae</taxon>
        <taxon>Catharanthus</taxon>
    </lineage>
</organism>
<dbReference type="Proteomes" id="UP001060085">
    <property type="component" value="Linkage Group LG04"/>
</dbReference>
<proteinExistence type="predicted"/>
<keyword evidence="2" id="KW-1185">Reference proteome</keyword>
<dbReference type="EMBL" id="CM044704">
    <property type="protein sequence ID" value="KAI5669035.1"/>
    <property type="molecule type" value="Genomic_DNA"/>
</dbReference>
<comment type="caution">
    <text evidence="1">The sequence shown here is derived from an EMBL/GenBank/DDBJ whole genome shotgun (WGS) entry which is preliminary data.</text>
</comment>
<evidence type="ECO:0000313" key="2">
    <source>
        <dbReference type="Proteomes" id="UP001060085"/>
    </source>
</evidence>